<comment type="pathway">
    <text evidence="2 13">tRNA modification; tRNA-queuosine biosynthesis.</text>
</comment>
<evidence type="ECO:0000256" key="7">
    <source>
        <dbReference type="ARBA" id="ARBA00022785"/>
    </source>
</evidence>
<keyword evidence="5 13" id="KW-0808">Transferase</keyword>
<evidence type="ECO:0000256" key="13">
    <source>
        <dbReference type="HAMAP-Rule" id="MF_00113"/>
    </source>
</evidence>
<dbReference type="AlphaFoldDB" id="A0A8J6XXE6"/>
<comment type="caution">
    <text evidence="14">The sequence shown here is derived from an EMBL/GenBank/DDBJ whole genome shotgun (WGS) entry which is preliminary data.</text>
</comment>
<organism evidence="14 15">
    <name type="scientific">Candidatus Polarisedimenticola svalbardensis</name>
    <dbReference type="NCBI Taxonomy" id="2886004"/>
    <lineage>
        <taxon>Bacteria</taxon>
        <taxon>Pseudomonadati</taxon>
        <taxon>Acidobacteriota</taxon>
        <taxon>Candidatus Polarisedimenticolia</taxon>
        <taxon>Candidatus Polarisedimenticolales</taxon>
        <taxon>Candidatus Polarisedimenticolaceae</taxon>
        <taxon>Candidatus Polarisedimenticola</taxon>
    </lineage>
</organism>
<dbReference type="PANTHER" id="PTHR30307:SF0">
    <property type="entry name" value="S-ADENOSYLMETHIONINE:TRNA RIBOSYLTRANSFERASE-ISOMERASE"/>
    <property type="match status" value="1"/>
</dbReference>
<dbReference type="FunFam" id="3.40.1780.10:FF:000001">
    <property type="entry name" value="S-adenosylmethionine:tRNA ribosyltransferase-isomerase"/>
    <property type="match status" value="1"/>
</dbReference>
<dbReference type="NCBIfam" id="NF001140">
    <property type="entry name" value="PRK00147.1"/>
    <property type="match status" value="1"/>
</dbReference>
<evidence type="ECO:0000313" key="14">
    <source>
        <dbReference type="EMBL" id="MBD3866895.1"/>
    </source>
</evidence>
<dbReference type="InterPro" id="IPR042118">
    <property type="entry name" value="QueA_dom1"/>
</dbReference>
<dbReference type="GO" id="GO:0051075">
    <property type="term" value="F:S-adenosylmethionine:tRNA ribosyltransferase-isomerase activity"/>
    <property type="evidence" value="ECO:0007669"/>
    <property type="project" value="UniProtKB-EC"/>
</dbReference>
<comment type="function">
    <text evidence="13">Transfers and isomerizes the ribose moiety from AdoMet to the 7-aminomethyl group of 7-deazaguanine (preQ1-tRNA) to give epoxyqueuosine (oQ-tRNA).</text>
</comment>
<keyword evidence="14" id="KW-0328">Glycosyltransferase</keyword>
<keyword evidence="7 13" id="KW-0671">Queuosine biosynthesis</keyword>
<gene>
    <name evidence="13 14" type="primary">queA</name>
    <name evidence="14" type="ORF">IFK94_02130</name>
</gene>
<comment type="subcellular location">
    <subcellularLocation>
        <location evidence="1 13">Cytoplasm</location>
    </subcellularLocation>
</comment>
<name>A0A8J6XXE6_9BACT</name>
<evidence type="ECO:0000256" key="12">
    <source>
        <dbReference type="ARBA" id="ARBA00076160"/>
    </source>
</evidence>
<evidence type="ECO:0000256" key="5">
    <source>
        <dbReference type="ARBA" id="ARBA00022679"/>
    </source>
</evidence>
<dbReference type="SUPFAM" id="SSF111337">
    <property type="entry name" value="QueA-like"/>
    <property type="match status" value="1"/>
</dbReference>
<dbReference type="InterPro" id="IPR036100">
    <property type="entry name" value="QueA_sf"/>
</dbReference>
<dbReference type="EC" id="2.4.99.17" evidence="10 13"/>
<proteinExistence type="inferred from homology"/>
<dbReference type="HAMAP" id="MF_00113">
    <property type="entry name" value="QueA"/>
    <property type="match status" value="1"/>
</dbReference>
<evidence type="ECO:0000256" key="8">
    <source>
        <dbReference type="ARBA" id="ARBA00052751"/>
    </source>
</evidence>
<evidence type="ECO:0000256" key="11">
    <source>
        <dbReference type="ARBA" id="ARBA00069325"/>
    </source>
</evidence>
<dbReference type="Proteomes" id="UP000648239">
    <property type="component" value="Unassembled WGS sequence"/>
</dbReference>
<keyword evidence="4 13" id="KW-0963">Cytoplasm</keyword>
<accession>A0A8J6XXE6</accession>
<evidence type="ECO:0000313" key="15">
    <source>
        <dbReference type="Proteomes" id="UP000648239"/>
    </source>
</evidence>
<comment type="similarity">
    <text evidence="9 13">Belongs to the QueA family.</text>
</comment>
<dbReference type="NCBIfam" id="TIGR00113">
    <property type="entry name" value="queA"/>
    <property type="match status" value="1"/>
</dbReference>
<evidence type="ECO:0000256" key="3">
    <source>
        <dbReference type="ARBA" id="ARBA00011245"/>
    </source>
</evidence>
<keyword evidence="6 13" id="KW-0949">S-adenosyl-L-methionine</keyword>
<reference evidence="14 15" key="1">
    <citation type="submission" date="2020-08" db="EMBL/GenBank/DDBJ databases">
        <title>Acidobacteriota in marine sediments use diverse sulfur dissimilation pathways.</title>
        <authorList>
            <person name="Wasmund K."/>
        </authorList>
    </citation>
    <scope>NUCLEOTIDE SEQUENCE [LARGE SCALE GENOMIC DNA]</scope>
    <source>
        <strain evidence="14">MAG AM4</strain>
    </source>
</reference>
<comment type="subunit">
    <text evidence="3 13">Monomer.</text>
</comment>
<dbReference type="EMBL" id="JACXWD010000003">
    <property type="protein sequence ID" value="MBD3866895.1"/>
    <property type="molecule type" value="Genomic_DNA"/>
</dbReference>
<dbReference type="Gene3D" id="2.40.10.240">
    <property type="entry name" value="QueA-like"/>
    <property type="match status" value="1"/>
</dbReference>
<evidence type="ECO:0000256" key="9">
    <source>
        <dbReference type="ARBA" id="ARBA00061210"/>
    </source>
</evidence>
<dbReference type="InterPro" id="IPR003699">
    <property type="entry name" value="QueA"/>
</dbReference>
<dbReference type="Pfam" id="PF02547">
    <property type="entry name" value="Queuosine_synth"/>
    <property type="match status" value="1"/>
</dbReference>
<dbReference type="InterPro" id="IPR042119">
    <property type="entry name" value="QueA_dom2"/>
</dbReference>
<dbReference type="PANTHER" id="PTHR30307">
    <property type="entry name" value="S-ADENOSYLMETHIONINE:TRNA RIBOSYLTRANSFERASE-ISOMERASE"/>
    <property type="match status" value="1"/>
</dbReference>
<evidence type="ECO:0000256" key="6">
    <source>
        <dbReference type="ARBA" id="ARBA00022691"/>
    </source>
</evidence>
<evidence type="ECO:0000256" key="10">
    <source>
        <dbReference type="ARBA" id="ARBA00066503"/>
    </source>
</evidence>
<comment type="catalytic activity">
    <reaction evidence="8 13">
        <text>7-aminomethyl-7-carbaguanosine(34) in tRNA + S-adenosyl-L-methionine = epoxyqueuosine(34) in tRNA + adenine + L-methionine + 2 H(+)</text>
        <dbReference type="Rhea" id="RHEA:32155"/>
        <dbReference type="Rhea" id="RHEA-COMP:10342"/>
        <dbReference type="Rhea" id="RHEA-COMP:18582"/>
        <dbReference type="ChEBI" id="CHEBI:15378"/>
        <dbReference type="ChEBI" id="CHEBI:16708"/>
        <dbReference type="ChEBI" id="CHEBI:57844"/>
        <dbReference type="ChEBI" id="CHEBI:59789"/>
        <dbReference type="ChEBI" id="CHEBI:82833"/>
        <dbReference type="ChEBI" id="CHEBI:194443"/>
        <dbReference type="EC" id="2.4.99.17"/>
    </reaction>
</comment>
<evidence type="ECO:0000256" key="4">
    <source>
        <dbReference type="ARBA" id="ARBA00022490"/>
    </source>
</evidence>
<dbReference type="GO" id="GO:0008616">
    <property type="term" value="P:tRNA queuosine(34) biosynthetic process"/>
    <property type="evidence" value="ECO:0007669"/>
    <property type="project" value="UniProtKB-UniRule"/>
</dbReference>
<protein>
    <recommendedName>
        <fullName evidence="11 13">S-adenosylmethionine:tRNA ribosyltransferase-isomerase</fullName>
        <ecNumber evidence="10 13">2.4.99.17</ecNumber>
    </recommendedName>
    <alternativeName>
        <fullName evidence="12 13">Queuosine biosynthesis protein QueA</fullName>
    </alternativeName>
</protein>
<dbReference type="UniPathway" id="UPA00392"/>
<dbReference type="Gene3D" id="3.40.1780.10">
    <property type="entry name" value="QueA-like"/>
    <property type="match status" value="1"/>
</dbReference>
<evidence type="ECO:0000256" key="1">
    <source>
        <dbReference type="ARBA" id="ARBA00004496"/>
    </source>
</evidence>
<sequence length="349" mass="38394">MKLSDFDFDLPESAIAQQPSVRRDRSRLMVPAKPDQPTGHLRFDQLPGLLNSGDLLVLNDTRVLNARLFGARATGGRLELLLLTEDPAGSGKWWCMMKARRGPKPGEILRLDGGIDAEVQRRRDDHWLLQLAHPSGDLPAVLAAAGHMPLPPYIRREPDDTETAGMDRERYQTVFARQEGAVAAPTAGLHFTPELLDSLGHRGVEIAFLTLHVGIGTFLPVRADDLENHVMHTESFTLPEKTAEAVRNARNGGGRVVAVGTTVVRTLEGCTDSDGALVPGSGRCNLFIRPGHRFRNVDAMITNFHLPRSTLLMLVSAFAGRERILAAYDEAVRAGYRFYSYGDAMFLTP</sequence>
<dbReference type="GO" id="GO:0005737">
    <property type="term" value="C:cytoplasm"/>
    <property type="evidence" value="ECO:0007669"/>
    <property type="project" value="UniProtKB-SubCell"/>
</dbReference>
<evidence type="ECO:0000256" key="2">
    <source>
        <dbReference type="ARBA" id="ARBA00004691"/>
    </source>
</evidence>